<gene>
    <name evidence="2" type="ORF">S01H1_06786</name>
</gene>
<sequence>TITLKYKKVKDLGKLPRSKPEEIVNMLLKNQIHVIGNMSHMTKFFFLMTYVLLKHKDAYDQRIQNIQQEEIIPFEQFEDFSSGTEHMKNTILNYKTDNVKYLDDPYLGKYKLKDFTKLNYLKYIRSVSNLEVCPERSKLITEICKKEGYTPEDGNKDHPGLKMGKIVNYILSHKKPMIQDWDYLPGTSTTKRLGTMIYPEFGAMFFWPELYSIDNRELNPHLIDQEAIDILNDEVFPFWMDRNIREYVRTKNGNPLSQQMDEHFVFYFMWKTQAISHTIPGFPDFLRKGINELLNEANSKEKETTDSKKQDFYKGIQLALSGVLNYTKNLANEAVNKANTIDEQNASELLKLRKQELLHLGQLLLKVPAEPPETLEEAIITIWIMWIALTHENAHMGLSLGRLDHWLQPYFESDMEKITSDKQKEEYIEKAIELMGCFFLRVSDQAPLVPDVGNYLFGGSSQDFALTVGGVDKDG</sequence>
<feature type="domain" description="PFL" evidence="1">
    <location>
        <begin position="113"/>
        <end position="475"/>
    </location>
</feature>
<dbReference type="EMBL" id="BARS01003498">
    <property type="protein sequence ID" value="GAF83577.1"/>
    <property type="molecule type" value="Genomic_DNA"/>
</dbReference>
<dbReference type="InterPro" id="IPR051215">
    <property type="entry name" value="GRE"/>
</dbReference>
<organism evidence="2">
    <name type="scientific">marine sediment metagenome</name>
    <dbReference type="NCBI Taxonomy" id="412755"/>
    <lineage>
        <taxon>unclassified sequences</taxon>
        <taxon>metagenomes</taxon>
        <taxon>ecological metagenomes</taxon>
    </lineage>
</organism>
<dbReference type="PANTHER" id="PTHR43641:SF2">
    <property type="entry name" value="DEHYDRATASE YBIW-RELATED"/>
    <property type="match status" value="1"/>
</dbReference>
<proteinExistence type="predicted"/>
<reference evidence="2" key="1">
    <citation type="journal article" date="2014" name="Front. Microbiol.">
        <title>High frequency of phylogenetically diverse reductive dehalogenase-homologous genes in deep subseafloor sedimentary metagenomes.</title>
        <authorList>
            <person name="Kawai M."/>
            <person name="Futagami T."/>
            <person name="Toyoda A."/>
            <person name="Takaki Y."/>
            <person name="Nishi S."/>
            <person name="Hori S."/>
            <person name="Arai W."/>
            <person name="Tsubouchi T."/>
            <person name="Morono Y."/>
            <person name="Uchiyama I."/>
            <person name="Ito T."/>
            <person name="Fujiyama A."/>
            <person name="Inagaki F."/>
            <person name="Takami H."/>
        </authorList>
    </citation>
    <scope>NUCLEOTIDE SEQUENCE</scope>
    <source>
        <strain evidence="2">Expedition CK06-06</strain>
    </source>
</reference>
<dbReference type="Gene3D" id="3.20.70.20">
    <property type="match status" value="1"/>
</dbReference>
<name>X0T5X7_9ZZZZ</name>
<dbReference type="InterPro" id="IPR004184">
    <property type="entry name" value="PFL_dom"/>
</dbReference>
<feature type="non-terminal residue" evidence="2">
    <location>
        <position position="1"/>
    </location>
</feature>
<comment type="caution">
    <text evidence="2">The sequence shown here is derived from an EMBL/GenBank/DDBJ whole genome shotgun (WGS) entry which is preliminary data.</text>
</comment>
<evidence type="ECO:0000313" key="2">
    <source>
        <dbReference type="EMBL" id="GAF83577.1"/>
    </source>
</evidence>
<accession>X0T5X7</accession>
<protein>
    <recommendedName>
        <fullName evidence="1">PFL domain-containing protein</fullName>
    </recommendedName>
</protein>
<dbReference type="PROSITE" id="PS51554">
    <property type="entry name" value="PFL"/>
    <property type="match status" value="1"/>
</dbReference>
<dbReference type="GO" id="GO:0005829">
    <property type="term" value="C:cytosol"/>
    <property type="evidence" value="ECO:0007669"/>
    <property type="project" value="TreeGrafter"/>
</dbReference>
<dbReference type="SUPFAM" id="SSF51998">
    <property type="entry name" value="PFL-like glycyl radical enzymes"/>
    <property type="match status" value="1"/>
</dbReference>
<dbReference type="GO" id="GO:0003824">
    <property type="term" value="F:catalytic activity"/>
    <property type="evidence" value="ECO:0007669"/>
    <property type="project" value="InterPro"/>
</dbReference>
<dbReference type="PANTHER" id="PTHR43641">
    <property type="entry name" value="FORMATE ACETYLTRANSFERASE 3-RELATED"/>
    <property type="match status" value="1"/>
</dbReference>
<dbReference type="Pfam" id="PF02901">
    <property type="entry name" value="PFL-like"/>
    <property type="match status" value="1"/>
</dbReference>
<feature type="non-terminal residue" evidence="2">
    <location>
        <position position="475"/>
    </location>
</feature>
<dbReference type="AlphaFoldDB" id="X0T5X7"/>
<evidence type="ECO:0000259" key="1">
    <source>
        <dbReference type="PROSITE" id="PS51554"/>
    </source>
</evidence>